<comment type="caution">
    <text evidence="3">The sequence shown here is derived from an EMBL/GenBank/DDBJ whole genome shotgun (WGS) entry which is preliminary data.</text>
</comment>
<keyword evidence="2" id="KW-0378">Hydrolase</keyword>
<dbReference type="SUPFAM" id="SSF54637">
    <property type="entry name" value="Thioesterase/thiol ester dehydrase-isomerase"/>
    <property type="match status" value="1"/>
</dbReference>
<dbReference type="InterPro" id="IPR029069">
    <property type="entry name" value="HotDog_dom_sf"/>
</dbReference>
<dbReference type="InterPro" id="IPR050563">
    <property type="entry name" value="4-hydroxybenzoyl-CoA_TE"/>
</dbReference>
<reference evidence="3" key="2">
    <citation type="journal article" date="2021" name="PeerJ">
        <title>Extensive microbial diversity within the chicken gut microbiome revealed by metagenomics and culture.</title>
        <authorList>
            <person name="Gilroy R."/>
            <person name="Ravi A."/>
            <person name="Getino M."/>
            <person name="Pursley I."/>
            <person name="Horton D.L."/>
            <person name="Alikhan N.F."/>
            <person name="Baker D."/>
            <person name="Gharbi K."/>
            <person name="Hall N."/>
            <person name="Watson M."/>
            <person name="Adriaenssens E.M."/>
            <person name="Foster-Nyarko E."/>
            <person name="Jarju S."/>
            <person name="Secka A."/>
            <person name="Antonio M."/>
            <person name="Oren A."/>
            <person name="Chaudhuri R.R."/>
            <person name="La Ragione R."/>
            <person name="Hildebrand F."/>
            <person name="Pallen M.J."/>
        </authorList>
    </citation>
    <scope>NUCLEOTIDE SEQUENCE</scope>
    <source>
        <strain evidence="3">7463</strain>
    </source>
</reference>
<dbReference type="PANTHER" id="PTHR31793">
    <property type="entry name" value="4-HYDROXYBENZOYL-COA THIOESTERASE FAMILY MEMBER"/>
    <property type="match status" value="1"/>
</dbReference>
<evidence type="ECO:0000313" key="3">
    <source>
        <dbReference type="EMBL" id="HIU36822.1"/>
    </source>
</evidence>
<accession>A0A9D1LFJ6</accession>
<sequence length="138" mass="15959">MASVFKKTCMIRFAHCDPAGIVFHPNFFVLFNGLTEDWFREGMQLPWENMSSENVLIPVVSVHSDFFKPFHIGDVGEMRLWVSHIGNSSFTVEIEFYKGEDLHVKCREVMVCIDSENRKSTPIPALLRERMKAFLVES</sequence>
<dbReference type="Pfam" id="PF13279">
    <property type="entry name" value="4HBT_2"/>
    <property type="match status" value="1"/>
</dbReference>
<name>A0A9D1LFJ6_9BURK</name>
<evidence type="ECO:0000256" key="2">
    <source>
        <dbReference type="ARBA" id="ARBA00022801"/>
    </source>
</evidence>
<evidence type="ECO:0000313" key="4">
    <source>
        <dbReference type="Proteomes" id="UP000824083"/>
    </source>
</evidence>
<protein>
    <submittedName>
        <fullName evidence="3">Acyl-CoA thioesterase</fullName>
    </submittedName>
</protein>
<dbReference type="Gene3D" id="3.10.129.10">
    <property type="entry name" value="Hotdog Thioesterase"/>
    <property type="match status" value="1"/>
</dbReference>
<dbReference type="AlphaFoldDB" id="A0A9D1LFJ6"/>
<dbReference type="EMBL" id="DVMY01000020">
    <property type="protein sequence ID" value="HIU36822.1"/>
    <property type="molecule type" value="Genomic_DNA"/>
</dbReference>
<dbReference type="CDD" id="cd00586">
    <property type="entry name" value="4HBT"/>
    <property type="match status" value="1"/>
</dbReference>
<dbReference type="GO" id="GO:0047617">
    <property type="term" value="F:fatty acyl-CoA hydrolase activity"/>
    <property type="evidence" value="ECO:0007669"/>
    <property type="project" value="TreeGrafter"/>
</dbReference>
<gene>
    <name evidence="3" type="ORF">IAC56_00865</name>
</gene>
<organism evidence="3 4">
    <name type="scientific">Candidatus Aphodousia faecigallinarum</name>
    <dbReference type="NCBI Taxonomy" id="2840677"/>
    <lineage>
        <taxon>Bacteria</taxon>
        <taxon>Pseudomonadati</taxon>
        <taxon>Pseudomonadota</taxon>
        <taxon>Betaproteobacteria</taxon>
        <taxon>Burkholderiales</taxon>
        <taxon>Sutterellaceae</taxon>
        <taxon>Sutterellaceae incertae sedis</taxon>
        <taxon>Candidatus Aphodousia</taxon>
    </lineage>
</organism>
<comment type="similarity">
    <text evidence="1">Belongs to the 4-hydroxybenzoyl-CoA thioesterase family.</text>
</comment>
<dbReference type="PANTHER" id="PTHR31793:SF27">
    <property type="entry name" value="NOVEL THIOESTERASE SUPERFAMILY DOMAIN AND SAPOSIN A-TYPE DOMAIN CONTAINING PROTEIN (0610012H03RIK)"/>
    <property type="match status" value="1"/>
</dbReference>
<proteinExistence type="inferred from homology"/>
<dbReference type="Proteomes" id="UP000824083">
    <property type="component" value="Unassembled WGS sequence"/>
</dbReference>
<reference evidence="3" key="1">
    <citation type="submission" date="2020-10" db="EMBL/GenBank/DDBJ databases">
        <authorList>
            <person name="Gilroy R."/>
        </authorList>
    </citation>
    <scope>NUCLEOTIDE SEQUENCE</scope>
    <source>
        <strain evidence="3">7463</strain>
    </source>
</reference>
<evidence type="ECO:0000256" key="1">
    <source>
        <dbReference type="ARBA" id="ARBA00005953"/>
    </source>
</evidence>